<sequence length="321" mass="35755">VKMMLFVTIALGKEKYQTSVKEKSLQDVEWHEECDLTIPKHGNVAEIVLTALHRNFIGVDEFLGVVNIPLADLDVYEKPRNRWYKLQSKPGKQKSKARGELEVMISFHVKAGSLTDLSKSKKHRSSLGQLTHMAQSVGGSLLSIGSLENNKGISKLTASLGSKRVTASCGLPENGRSDREGPSQIYEDADPGVRSDVESIDDFKLDELSHRSSGSSFSTVHHGVESESMAGRKSGSQFKSSYTSLDKRDKVRQNITTTEREKPKGNSLLVRKFQQFRRESRLFDMSSDRKTNVPEERVIIGGEASKLSPEILQQYVGKSKE</sequence>
<gene>
    <name evidence="5" type="ORF">L9F63_017166</name>
</gene>
<feature type="domain" description="C2" evidence="4">
    <location>
        <begin position="1"/>
        <end position="84"/>
    </location>
</feature>
<dbReference type="GO" id="GO:0055037">
    <property type="term" value="C:recycling endosome"/>
    <property type="evidence" value="ECO:0007669"/>
    <property type="project" value="UniProtKB-SubCell"/>
</dbReference>
<evidence type="ECO:0000313" key="6">
    <source>
        <dbReference type="Proteomes" id="UP001233999"/>
    </source>
</evidence>
<comment type="subcellular location">
    <subcellularLocation>
        <location evidence="1">Recycling endosome</location>
    </subcellularLocation>
</comment>
<evidence type="ECO:0000256" key="1">
    <source>
        <dbReference type="ARBA" id="ARBA00004172"/>
    </source>
</evidence>
<dbReference type="GO" id="GO:0045055">
    <property type="term" value="P:regulated exocytosis"/>
    <property type="evidence" value="ECO:0007669"/>
    <property type="project" value="TreeGrafter"/>
</dbReference>
<protein>
    <recommendedName>
        <fullName evidence="4">C2 domain-containing protein</fullName>
    </recommendedName>
</protein>
<evidence type="ECO:0000259" key="4">
    <source>
        <dbReference type="PROSITE" id="PS50004"/>
    </source>
</evidence>
<dbReference type="Pfam" id="PF00168">
    <property type="entry name" value="C2"/>
    <property type="match status" value="1"/>
</dbReference>
<dbReference type="GO" id="GO:0031267">
    <property type="term" value="F:small GTPase binding"/>
    <property type="evidence" value="ECO:0007669"/>
    <property type="project" value="InterPro"/>
</dbReference>
<feature type="region of interest" description="Disordered" evidence="3">
    <location>
        <begin position="168"/>
        <end position="192"/>
    </location>
</feature>
<dbReference type="InterPro" id="IPR035892">
    <property type="entry name" value="C2_domain_sf"/>
</dbReference>
<evidence type="ECO:0000256" key="3">
    <source>
        <dbReference type="SAM" id="MobiDB-lite"/>
    </source>
</evidence>
<dbReference type="Proteomes" id="UP001233999">
    <property type="component" value="Unassembled WGS sequence"/>
</dbReference>
<dbReference type="InterPro" id="IPR000008">
    <property type="entry name" value="C2_dom"/>
</dbReference>
<dbReference type="EMBL" id="JASPKZ010004925">
    <property type="protein sequence ID" value="KAJ9589626.1"/>
    <property type="molecule type" value="Genomic_DNA"/>
</dbReference>
<keyword evidence="2" id="KW-0967">Endosome</keyword>
<dbReference type="InterPro" id="IPR037789">
    <property type="entry name" value="FIP_classI"/>
</dbReference>
<accession>A0AAD7ZZN6</accession>
<dbReference type="SUPFAM" id="SSF49562">
    <property type="entry name" value="C2 domain (Calcium/lipid-binding domain, CaLB)"/>
    <property type="match status" value="1"/>
</dbReference>
<feature type="compositionally biased region" description="Polar residues" evidence="3">
    <location>
        <begin position="234"/>
        <end position="244"/>
    </location>
</feature>
<dbReference type="AlphaFoldDB" id="A0AAD7ZZN6"/>
<feature type="non-terminal residue" evidence="5">
    <location>
        <position position="321"/>
    </location>
</feature>
<dbReference type="PANTHER" id="PTHR15746">
    <property type="entry name" value="RAB11-RELATED"/>
    <property type="match status" value="1"/>
</dbReference>
<reference evidence="5" key="1">
    <citation type="journal article" date="2023" name="IScience">
        <title>Live-bearing cockroach genome reveals convergent evolutionary mechanisms linked to viviparity in insects and beyond.</title>
        <authorList>
            <person name="Fouks B."/>
            <person name="Harrison M.C."/>
            <person name="Mikhailova A.A."/>
            <person name="Marchal E."/>
            <person name="English S."/>
            <person name="Carruthers M."/>
            <person name="Jennings E.C."/>
            <person name="Chiamaka E.L."/>
            <person name="Frigard R.A."/>
            <person name="Pippel M."/>
            <person name="Attardo G.M."/>
            <person name="Benoit J.B."/>
            <person name="Bornberg-Bauer E."/>
            <person name="Tobe S.S."/>
        </authorList>
    </citation>
    <scope>NUCLEOTIDE SEQUENCE</scope>
    <source>
        <strain evidence="5">Stay&amp;Tobe</strain>
    </source>
</reference>
<proteinExistence type="predicted"/>
<feature type="non-terminal residue" evidence="5">
    <location>
        <position position="1"/>
    </location>
</feature>
<dbReference type="Gene3D" id="2.60.40.150">
    <property type="entry name" value="C2 domain"/>
    <property type="match status" value="1"/>
</dbReference>
<name>A0AAD7ZZN6_DIPPU</name>
<keyword evidence="6" id="KW-1185">Reference proteome</keyword>
<dbReference type="PANTHER" id="PTHR15746:SF23">
    <property type="entry name" value="RAB11 INTERACTING PROTEIN, ISOFORM A"/>
    <property type="match status" value="1"/>
</dbReference>
<dbReference type="PROSITE" id="PS50004">
    <property type="entry name" value="C2"/>
    <property type="match status" value="1"/>
</dbReference>
<evidence type="ECO:0000256" key="2">
    <source>
        <dbReference type="ARBA" id="ARBA00022753"/>
    </source>
</evidence>
<organism evidence="5 6">
    <name type="scientific">Diploptera punctata</name>
    <name type="common">Pacific beetle cockroach</name>
    <dbReference type="NCBI Taxonomy" id="6984"/>
    <lineage>
        <taxon>Eukaryota</taxon>
        <taxon>Metazoa</taxon>
        <taxon>Ecdysozoa</taxon>
        <taxon>Arthropoda</taxon>
        <taxon>Hexapoda</taxon>
        <taxon>Insecta</taxon>
        <taxon>Pterygota</taxon>
        <taxon>Neoptera</taxon>
        <taxon>Polyneoptera</taxon>
        <taxon>Dictyoptera</taxon>
        <taxon>Blattodea</taxon>
        <taxon>Blaberoidea</taxon>
        <taxon>Blaberidae</taxon>
        <taxon>Diplopterinae</taxon>
        <taxon>Diploptera</taxon>
    </lineage>
</organism>
<reference evidence="5" key="2">
    <citation type="submission" date="2023-05" db="EMBL/GenBank/DDBJ databases">
        <authorList>
            <person name="Fouks B."/>
        </authorList>
    </citation>
    <scope>NUCLEOTIDE SEQUENCE</scope>
    <source>
        <strain evidence="5">Stay&amp;Tobe</strain>
        <tissue evidence="5">Testes</tissue>
    </source>
</reference>
<comment type="caution">
    <text evidence="5">The sequence shown here is derived from an EMBL/GenBank/DDBJ whole genome shotgun (WGS) entry which is preliminary data.</text>
</comment>
<feature type="region of interest" description="Disordered" evidence="3">
    <location>
        <begin position="210"/>
        <end position="252"/>
    </location>
</feature>
<evidence type="ECO:0000313" key="5">
    <source>
        <dbReference type="EMBL" id="KAJ9589626.1"/>
    </source>
</evidence>